<dbReference type="GO" id="GO:0005730">
    <property type="term" value="C:nucleolus"/>
    <property type="evidence" value="ECO:0007669"/>
    <property type="project" value="EnsemblPlants"/>
</dbReference>
<keyword evidence="4" id="KW-1185">Reference proteome</keyword>
<name>A0A7N0UTM3_KALFE</name>
<evidence type="ECO:0000313" key="4">
    <source>
        <dbReference type="Proteomes" id="UP000594263"/>
    </source>
</evidence>
<dbReference type="Pfam" id="PF00612">
    <property type="entry name" value="IQ"/>
    <property type="match status" value="1"/>
</dbReference>
<sequence>MRILPKKWTRSRFLGAASTARASSNTIVIRHSDASNVNLIGSAMNEDFVGEEKDGGAAVHKAAWCAPSSAGAEKKVTAEEAAAVKIQAAFRGRLARRAFGALRSLVKLQAVVRGASVRRQSRLAFHCMHAMVRLQVRVRARQLIQRVN</sequence>
<protein>
    <submittedName>
        <fullName evidence="3">Uncharacterized protein</fullName>
    </submittedName>
</protein>
<dbReference type="PANTHER" id="PTHR32295:SF108">
    <property type="entry name" value="PROTEIN IQ-DOMAIN 20"/>
    <property type="match status" value="1"/>
</dbReference>
<reference evidence="3" key="1">
    <citation type="submission" date="2021-01" db="UniProtKB">
        <authorList>
            <consortium name="EnsemblPlants"/>
        </authorList>
    </citation>
    <scope>IDENTIFICATION</scope>
</reference>
<evidence type="ECO:0000313" key="3">
    <source>
        <dbReference type="EnsemblPlants" id="Kaladp0084s0031.1.v1.1"/>
    </source>
</evidence>
<dbReference type="GO" id="GO:0005516">
    <property type="term" value="F:calmodulin binding"/>
    <property type="evidence" value="ECO:0007669"/>
    <property type="project" value="UniProtKB-KW"/>
</dbReference>
<dbReference type="PROSITE" id="PS50096">
    <property type="entry name" value="IQ"/>
    <property type="match status" value="2"/>
</dbReference>
<dbReference type="PANTHER" id="PTHR32295">
    <property type="entry name" value="IQ-DOMAIN 5-RELATED"/>
    <property type="match status" value="1"/>
</dbReference>
<dbReference type="EnsemblPlants" id="Kaladp0084s0031.1.v1.1">
    <property type="protein sequence ID" value="Kaladp0084s0031.1.v1.1"/>
    <property type="gene ID" value="Kaladp0084s0031.v1.1"/>
</dbReference>
<dbReference type="Proteomes" id="UP000594263">
    <property type="component" value="Unplaced"/>
</dbReference>
<dbReference type="GO" id="GO:0051592">
    <property type="term" value="P:response to calcium ion"/>
    <property type="evidence" value="ECO:0007669"/>
    <property type="project" value="EnsemblPlants"/>
</dbReference>
<comment type="similarity">
    <text evidence="2">Belongs to the IQD family.</text>
</comment>
<evidence type="ECO:0000256" key="1">
    <source>
        <dbReference type="ARBA" id="ARBA00022860"/>
    </source>
</evidence>
<dbReference type="InterPro" id="IPR000048">
    <property type="entry name" value="IQ_motif_EF-hand-BS"/>
</dbReference>
<organism evidence="3 4">
    <name type="scientific">Kalanchoe fedtschenkoi</name>
    <name type="common">Lavender scallops</name>
    <name type="synonym">South American air plant</name>
    <dbReference type="NCBI Taxonomy" id="63787"/>
    <lineage>
        <taxon>Eukaryota</taxon>
        <taxon>Viridiplantae</taxon>
        <taxon>Streptophyta</taxon>
        <taxon>Embryophyta</taxon>
        <taxon>Tracheophyta</taxon>
        <taxon>Spermatophyta</taxon>
        <taxon>Magnoliopsida</taxon>
        <taxon>eudicotyledons</taxon>
        <taxon>Gunneridae</taxon>
        <taxon>Pentapetalae</taxon>
        <taxon>Saxifragales</taxon>
        <taxon>Crassulaceae</taxon>
        <taxon>Kalanchoe</taxon>
    </lineage>
</organism>
<evidence type="ECO:0000256" key="2">
    <source>
        <dbReference type="ARBA" id="ARBA00024341"/>
    </source>
</evidence>
<proteinExistence type="inferred from homology"/>
<accession>A0A7N0UTM3</accession>
<dbReference type="Gene3D" id="1.20.5.190">
    <property type="match status" value="1"/>
</dbReference>
<dbReference type="SMART" id="SM00015">
    <property type="entry name" value="IQ"/>
    <property type="match status" value="2"/>
</dbReference>
<dbReference type="Gramene" id="Kaladp0084s0031.1.v1.1">
    <property type="protein sequence ID" value="Kaladp0084s0031.1.v1.1"/>
    <property type="gene ID" value="Kaladp0084s0031.v1.1"/>
</dbReference>
<dbReference type="AlphaFoldDB" id="A0A7N0UTM3"/>
<dbReference type="GO" id="GO:0005886">
    <property type="term" value="C:plasma membrane"/>
    <property type="evidence" value="ECO:0007669"/>
    <property type="project" value="EnsemblPlants"/>
</dbReference>
<keyword evidence="1" id="KW-0112">Calmodulin-binding</keyword>